<sequence length="262" mass="30001">MNQDQVKEILLSIEDASLDFTLVFSGKQSKKVNGLYKPEPREIIIHNRNFNGDDNLLLYTAIHEYAHHLHCCSMGGKLSGRAHTSEFWAIFHRLLEKAESQGTYQNVFAGSPELTQLTDEIRKKYLYENGSLVKELGRELLKAHELCTAMGARFEDYLDRVLCIPKVAAKAAMKMFQYNLNPSVGSDNMKFLTGIRNEEQRMAAESALLSGKSPDLVKTEIARKPREEDPKVTLEREKLRLERTIDSLTKRLDEVERELEEL</sequence>
<dbReference type="AlphaFoldDB" id="A0A7T7XN77"/>
<feature type="coiled-coil region" evidence="1">
    <location>
        <begin position="231"/>
        <end position="258"/>
    </location>
</feature>
<keyword evidence="1" id="KW-0175">Coiled coil</keyword>
<accession>A0A7T7XN77</accession>
<gene>
    <name evidence="2" type="ORF">JFL75_00390</name>
</gene>
<dbReference type="KEGG" id="bhc:JFL75_00390"/>
<reference evidence="2" key="1">
    <citation type="submission" date="2021-01" db="EMBL/GenBank/DDBJ databases">
        <title>Description of Breznakiella homolactica.</title>
        <authorList>
            <person name="Song Y."/>
            <person name="Brune A."/>
        </authorList>
    </citation>
    <scope>NUCLEOTIDE SEQUENCE</scope>
    <source>
        <strain evidence="2">RmG30</strain>
    </source>
</reference>
<evidence type="ECO:0000256" key="1">
    <source>
        <dbReference type="SAM" id="Coils"/>
    </source>
</evidence>
<dbReference type="EMBL" id="CP067089">
    <property type="protein sequence ID" value="QQO09416.1"/>
    <property type="molecule type" value="Genomic_DNA"/>
</dbReference>
<name>A0A7T7XN77_9SPIR</name>
<dbReference type="Proteomes" id="UP000595917">
    <property type="component" value="Chromosome"/>
</dbReference>
<protein>
    <submittedName>
        <fullName evidence="2">Uncharacterized protein</fullName>
    </submittedName>
</protein>
<evidence type="ECO:0000313" key="3">
    <source>
        <dbReference type="Proteomes" id="UP000595917"/>
    </source>
</evidence>
<keyword evidence="3" id="KW-1185">Reference proteome</keyword>
<proteinExistence type="predicted"/>
<evidence type="ECO:0000313" key="2">
    <source>
        <dbReference type="EMBL" id="QQO09416.1"/>
    </source>
</evidence>
<dbReference type="RefSeq" id="WP_215626719.1">
    <property type="nucleotide sequence ID" value="NZ_CP067089.2"/>
</dbReference>
<organism evidence="2 3">
    <name type="scientific">Breznakiella homolactica</name>
    <dbReference type="NCBI Taxonomy" id="2798577"/>
    <lineage>
        <taxon>Bacteria</taxon>
        <taxon>Pseudomonadati</taxon>
        <taxon>Spirochaetota</taxon>
        <taxon>Spirochaetia</taxon>
        <taxon>Spirochaetales</taxon>
        <taxon>Breznakiellaceae</taxon>
        <taxon>Breznakiella</taxon>
    </lineage>
</organism>